<feature type="signal peptide" evidence="3">
    <location>
        <begin position="1"/>
        <end position="32"/>
    </location>
</feature>
<keyword evidence="2 3" id="KW-0413">Isomerase</keyword>
<feature type="region of interest" description="Disordered" evidence="4">
    <location>
        <begin position="234"/>
        <end position="263"/>
    </location>
</feature>
<protein>
    <recommendedName>
        <fullName evidence="3">Peptidyl-prolyl cis-trans isomerase</fullName>
        <shortName evidence="3">PPIase</shortName>
        <ecNumber evidence="3">5.2.1.8</ecNumber>
    </recommendedName>
</protein>
<dbReference type="PRINTS" id="PR00153">
    <property type="entry name" value="CSAPPISMRASE"/>
</dbReference>
<dbReference type="PANTHER" id="PTHR43246">
    <property type="entry name" value="PEPTIDYL-PROLYL CIS-TRANS ISOMERASE CYP38, CHLOROPLASTIC"/>
    <property type="match status" value="1"/>
</dbReference>
<dbReference type="RefSeq" id="WP_052093612.1">
    <property type="nucleotide sequence ID" value="NZ_JQEC01000016.1"/>
</dbReference>
<evidence type="ECO:0000256" key="2">
    <source>
        <dbReference type="ARBA" id="ARBA00023235"/>
    </source>
</evidence>
<name>A0A099KZB7_COLPS</name>
<dbReference type="InterPro" id="IPR020008">
    <property type="entry name" value="GlyGly_CTERM"/>
</dbReference>
<dbReference type="InterPro" id="IPR002130">
    <property type="entry name" value="Cyclophilin-type_PPIase_dom"/>
</dbReference>
<dbReference type="GO" id="GO:0003755">
    <property type="term" value="F:peptidyl-prolyl cis-trans isomerase activity"/>
    <property type="evidence" value="ECO:0007669"/>
    <property type="project" value="UniProtKB-UniRule"/>
</dbReference>
<feature type="domain" description="PPIase cyclophilin-type" evidence="5">
    <location>
        <begin position="31"/>
        <end position="197"/>
    </location>
</feature>
<evidence type="ECO:0000256" key="1">
    <source>
        <dbReference type="ARBA" id="ARBA00023110"/>
    </source>
</evidence>
<evidence type="ECO:0000313" key="7">
    <source>
        <dbReference type="Proteomes" id="UP000029868"/>
    </source>
</evidence>
<evidence type="ECO:0000256" key="4">
    <source>
        <dbReference type="SAM" id="MobiDB-lite"/>
    </source>
</evidence>
<evidence type="ECO:0000259" key="5">
    <source>
        <dbReference type="PROSITE" id="PS50072"/>
    </source>
</evidence>
<dbReference type="InterPro" id="IPR044665">
    <property type="entry name" value="E_coli_cyclophilin_A-like"/>
</dbReference>
<gene>
    <name evidence="6" type="ORF">GAB14E_2222</name>
</gene>
<keyword evidence="3" id="KW-0732">Signal</keyword>
<dbReference type="Proteomes" id="UP000029868">
    <property type="component" value="Unassembled WGS sequence"/>
</dbReference>
<feature type="chain" id="PRO_5006513483" description="Peptidyl-prolyl cis-trans isomerase" evidence="3">
    <location>
        <begin position="33"/>
        <end position="288"/>
    </location>
</feature>
<proteinExistence type="inferred from homology"/>
<comment type="catalytic activity">
    <reaction evidence="3">
        <text>[protein]-peptidylproline (omega=180) = [protein]-peptidylproline (omega=0)</text>
        <dbReference type="Rhea" id="RHEA:16237"/>
        <dbReference type="Rhea" id="RHEA-COMP:10747"/>
        <dbReference type="Rhea" id="RHEA-COMP:10748"/>
        <dbReference type="ChEBI" id="CHEBI:83833"/>
        <dbReference type="ChEBI" id="CHEBI:83834"/>
        <dbReference type="EC" id="5.2.1.8"/>
    </reaction>
</comment>
<evidence type="ECO:0000256" key="3">
    <source>
        <dbReference type="RuleBase" id="RU363019"/>
    </source>
</evidence>
<comment type="function">
    <text evidence="3">PPIases accelerate the folding of proteins. It catalyzes the cis-trans isomerization of proline imidic peptide bonds in oligopeptides.</text>
</comment>
<accession>A0A099KZB7</accession>
<dbReference type="Gene3D" id="2.40.100.10">
    <property type="entry name" value="Cyclophilin-like"/>
    <property type="match status" value="1"/>
</dbReference>
<dbReference type="InterPro" id="IPR029000">
    <property type="entry name" value="Cyclophilin-like_dom_sf"/>
</dbReference>
<evidence type="ECO:0000313" key="6">
    <source>
        <dbReference type="EMBL" id="KGJ94988.1"/>
    </source>
</evidence>
<dbReference type="EC" id="5.2.1.8" evidence="3"/>
<dbReference type="AlphaFoldDB" id="A0A099KZB7"/>
<dbReference type="PATRIC" id="fig|28229.3.peg.1843"/>
<dbReference type="Pfam" id="PF00160">
    <property type="entry name" value="Pro_isomerase"/>
    <property type="match status" value="1"/>
</dbReference>
<comment type="similarity">
    <text evidence="3">Belongs to the cyclophilin-type PPIase family.</text>
</comment>
<dbReference type="SUPFAM" id="SSF50891">
    <property type="entry name" value="Cyclophilin-like"/>
    <property type="match status" value="1"/>
</dbReference>
<reference evidence="6 7" key="1">
    <citation type="submission" date="2014-08" db="EMBL/GenBank/DDBJ databases">
        <title>Genomic and Phenotypic Diversity of Colwellia psychrerythraea strains from Disparate Marine Basins.</title>
        <authorList>
            <person name="Techtmann S.M."/>
            <person name="Stelling S.C."/>
            <person name="Utturkar S.M."/>
            <person name="Alshibli N."/>
            <person name="Harris A."/>
            <person name="Brown S.D."/>
            <person name="Hazen T.C."/>
        </authorList>
    </citation>
    <scope>NUCLEOTIDE SEQUENCE [LARGE SCALE GENOMIC DNA]</scope>
    <source>
        <strain evidence="6 7">GAB14E</strain>
    </source>
</reference>
<dbReference type="PROSITE" id="PS50072">
    <property type="entry name" value="CSA_PPIASE_2"/>
    <property type="match status" value="1"/>
</dbReference>
<dbReference type="EMBL" id="JQEC01000016">
    <property type="protein sequence ID" value="KGJ94988.1"/>
    <property type="molecule type" value="Genomic_DNA"/>
</dbReference>
<organism evidence="6 7">
    <name type="scientific">Colwellia psychrerythraea</name>
    <name type="common">Vibrio psychroerythus</name>
    <dbReference type="NCBI Taxonomy" id="28229"/>
    <lineage>
        <taxon>Bacteria</taxon>
        <taxon>Pseudomonadati</taxon>
        <taxon>Pseudomonadota</taxon>
        <taxon>Gammaproteobacteria</taxon>
        <taxon>Alteromonadales</taxon>
        <taxon>Colwelliaceae</taxon>
        <taxon>Colwellia</taxon>
    </lineage>
</organism>
<sequence length="288" mass="31300">MLKKITKKNTTKLFALIGIVTASFSFINPANATIVEFQTSQGNFQVNLFDTTTPKTVSNFLSYVNDEHYTNSVVHRVAKDFVVQAGGYEFSGEWPLTPLVASASVINEPVYSNVKGTIAMAKQGGNPNSATNQWFFNLEDNNDTSNPDNLDRQNGGFTAFGQVIGDGMLVVEKIALLDLCTAGSLQGVPMVIDDNQTCADMTVPGMENFVVIERITIIDNSEVTDADLHPLLSKYPDSDGDGVKDIDDAFPSDPSKSVPDVEDSGGSFTWFSLMVLALVSTRKRFIKS</sequence>
<dbReference type="OrthoDB" id="9807797at2"/>
<dbReference type="NCBIfam" id="TIGR03501">
    <property type="entry name" value="GlyGly_CTERM"/>
    <property type="match status" value="1"/>
</dbReference>
<keyword evidence="1 3" id="KW-0697">Rotamase</keyword>
<comment type="caution">
    <text evidence="6">The sequence shown here is derived from an EMBL/GenBank/DDBJ whole genome shotgun (WGS) entry which is preliminary data.</text>
</comment>